<dbReference type="InterPro" id="IPR027463">
    <property type="entry name" value="AcrB_DN_DC_subdom"/>
</dbReference>
<feature type="transmembrane region" description="Helical" evidence="1">
    <location>
        <begin position="971"/>
        <end position="999"/>
    </location>
</feature>
<organism evidence="2 3">
    <name type="scientific">Yersinia pseudotuberculosis</name>
    <dbReference type="NCBI Taxonomy" id="633"/>
    <lineage>
        <taxon>Bacteria</taxon>
        <taxon>Pseudomonadati</taxon>
        <taxon>Pseudomonadota</taxon>
        <taxon>Gammaproteobacteria</taxon>
        <taxon>Enterobacterales</taxon>
        <taxon>Yersiniaceae</taxon>
        <taxon>Yersinia</taxon>
    </lineage>
</organism>
<dbReference type="Proteomes" id="UP000255087">
    <property type="component" value="Unassembled WGS sequence"/>
</dbReference>
<dbReference type="Gene3D" id="1.20.1640.10">
    <property type="entry name" value="Multidrug efflux transporter AcrB transmembrane domain"/>
    <property type="match status" value="2"/>
</dbReference>
<dbReference type="GO" id="GO:0005886">
    <property type="term" value="C:plasma membrane"/>
    <property type="evidence" value="ECO:0007669"/>
    <property type="project" value="TreeGrafter"/>
</dbReference>
<keyword evidence="1" id="KW-0812">Transmembrane</keyword>
<dbReference type="GO" id="GO:0042910">
    <property type="term" value="F:xenobiotic transmembrane transporter activity"/>
    <property type="evidence" value="ECO:0007669"/>
    <property type="project" value="TreeGrafter"/>
</dbReference>
<dbReference type="Gene3D" id="3.30.70.1320">
    <property type="entry name" value="Multidrug efflux transporter AcrB pore domain like"/>
    <property type="match status" value="1"/>
</dbReference>
<protein>
    <submittedName>
        <fullName evidence="2">Multidrug efflux system subunit MdtC</fullName>
    </submittedName>
</protein>
<dbReference type="Gene3D" id="3.30.2090.10">
    <property type="entry name" value="Multidrug efflux transporter AcrB TolC docking domain, DN and DC subdomains"/>
    <property type="match status" value="2"/>
</dbReference>
<feature type="transmembrane region" description="Helical" evidence="1">
    <location>
        <begin position="467"/>
        <end position="490"/>
    </location>
</feature>
<dbReference type="EMBL" id="UHJC01000001">
    <property type="protein sequence ID" value="SUP80621.1"/>
    <property type="molecule type" value="Genomic_DNA"/>
</dbReference>
<proteinExistence type="predicted"/>
<accession>A0A380Q4F2</accession>
<feature type="transmembrane region" description="Helical" evidence="1">
    <location>
        <begin position="12"/>
        <end position="32"/>
    </location>
</feature>
<dbReference type="AlphaFoldDB" id="A0A380Q4F2"/>
<name>A0A380Q4F2_YERPU</name>
<dbReference type="Gene3D" id="3.30.70.1440">
    <property type="entry name" value="Multidrug efflux transporter AcrB pore domain"/>
    <property type="match status" value="1"/>
</dbReference>
<dbReference type="SUPFAM" id="SSF82866">
    <property type="entry name" value="Multidrug efflux transporter AcrB transmembrane domain"/>
    <property type="match status" value="2"/>
</dbReference>
<feature type="transmembrane region" description="Helical" evidence="1">
    <location>
        <begin position="360"/>
        <end position="380"/>
    </location>
</feature>
<keyword evidence="1" id="KW-1133">Transmembrane helix</keyword>
<dbReference type="Gene3D" id="3.30.70.1430">
    <property type="entry name" value="Multidrug efflux transporter AcrB pore domain"/>
    <property type="match status" value="2"/>
</dbReference>
<dbReference type="Pfam" id="PF00873">
    <property type="entry name" value="ACR_tran"/>
    <property type="match status" value="1"/>
</dbReference>
<gene>
    <name evidence="2" type="primary">yegO_1</name>
    <name evidence="2" type="ORF">NCTC8580_00682</name>
</gene>
<dbReference type="PANTHER" id="PTHR32063:SF77">
    <property type="entry name" value="ACR FAMILY TRANSPORT PROTEIN"/>
    <property type="match status" value="1"/>
</dbReference>
<sequence length="1024" mass="112025">MKQGVSAWAIRQPIPTLVLFCVLILAGIAAFLRLPINANPSVSFPIVNVVIEQSGAAPAEMEYAITRRVEDALTGLADVRHIQSTTSTGVSETIIEFRLETDPERAVNDVRAVIGQIRGTLPQTILEPIIQRVDVEGESMLSYVLTSSSLTPLELSWYIDNTVNRQLLAIPGVQRVTRFGGAERELRIEVDPAILAQYGLSIEELNTQLWNTHTESPGGYLDDVTQRLVIRIQARQTSLEALRTMPIALSGGKWLPLGELARIRDGVKESQSFAYFNDEPTVGFSLWRSKGASDTQVEDRVIRRLADLQQANPDIKIQQVFSTVDYTRASFNTAMQTLIEGALLTVLVVFLFLRDWRATLISAFALPLSILPAFILMLWLGFTLNSITMLALTLVIGILVDDAIVEIENIDRHIHMGERPYQAALHAADAIALAVLATTLTIVAVFAPVSFIEGVVGQYFRQFGLTAAFAVLASLLVARLLTPLMAAYFLRPVSPQKRIKTGTTPPMGRWMTVYMYLLAWALRHRGTTLAMVGLLFTLTVLLLSRLPSGFLPVSDNNLSLLRVELPSGQSPVQAEDTARRIATVLNTHQDVAHVLAIANNLSEVTLAIALKPPKERRLARKAFELDIQPSLAALPDLRFQFLTDTGGREVSIMLGGNDAVVLAQTAHRLVSEMRALPQLLNVQSSQTPPRPELRVLRRLADAARLGVNTDSIGNALRIATMGEIDALSARYLLTDRQLPMRVRLTDTARDDLDVLRTLRLPTLSGESTVPLGAVADIRYGEGESRIDRYDRQLRITVDANLAAGSLGQALNAILALPTFNNLPDGVKRIDYGESEYMEEMFDSFSIAMGAGIVVMFAILVLLFRDFLQPLTILFTLPLSLIGAIPALWLIGAALDLPAIIGMLMLMGIVTKNAILLVDFTINSMKGGMDRHAALIASGAARARPIVMTTVAMVAGMFPAAIGFGADSGFRIPMAVAVIGGLTVSTLLSLICVPVGFLYLDDFRRWLGPRLARLTTVTEEDLKTR</sequence>
<feature type="transmembrane region" description="Helical" evidence="1">
    <location>
        <begin position="844"/>
        <end position="863"/>
    </location>
</feature>
<evidence type="ECO:0000313" key="2">
    <source>
        <dbReference type="EMBL" id="SUP80621.1"/>
    </source>
</evidence>
<feature type="transmembrane region" description="Helical" evidence="1">
    <location>
        <begin position="870"/>
        <end position="890"/>
    </location>
</feature>
<dbReference type="PRINTS" id="PR00702">
    <property type="entry name" value="ACRIFLAVINRP"/>
</dbReference>
<dbReference type="InterPro" id="IPR001036">
    <property type="entry name" value="Acrflvin-R"/>
</dbReference>
<dbReference type="SUPFAM" id="SSF82714">
    <property type="entry name" value="Multidrug efflux transporter AcrB TolC docking domain, DN and DC subdomains"/>
    <property type="match status" value="2"/>
</dbReference>
<feature type="transmembrane region" description="Helical" evidence="1">
    <location>
        <begin position="334"/>
        <end position="353"/>
    </location>
</feature>
<feature type="transmembrane region" description="Helical" evidence="1">
    <location>
        <begin position="426"/>
        <end position="447"/>
    </location>
</feature>
<dbReference type="RefSeq" id="WP_106440626.1">
    <property type="nucleotide sequence ID" value="NZ_NCLF01000001.1"/>
</dbReference>
<feature type="transmembrane region" description="Helical" evidence="1">
    <location>
        <begin position="528"/>
        <end position="546"/>
    </location>
</feature>
<evidence type="ECO:0000256" key="1">
    <source>
        <dbReference type="SAM" id="Phobius"/>
    </source>
</evidence>
<dbReference type="PANTHER" id="PTHR32063">
    <property type="match status" value="1"/>
</dbReference>
<dbReference type="SUPFAM" id="SSF82693">
    <property type="entry name" value="Multidrug efflux transporter AcrB pore domain, PN1, PN2, PC1 and PC2 subdomains"/>
    <property type="match status" value="2"/>
</dbReference>
<keyword evidence="1" id="KW-0472">Membrane</keyword>
<feature type="transmembrane region" description="Helical" evidence="1">
    <location>
        <begin position="386"/>
        <end position="405"/>
    </location>
</feature>
<reference evidence="2 3" key="1">
    <citation type="submission" date="2018-06" db="EMBL/GenBank/DDBJ databases">
        <authorList>
            <consortium name="Pathogen Informatics"/>
            <person name="Doyle S."/>
        </authorList>
    </citation>
    <scope>NUCLEOTIDE SEQUENCE [LARGE SCALE GENOMIC DNA]</scope>
    <source>
        <strain evidence="2 3">NCTC8580</strain>
    </source>
</reference>
<feature type="transmembrane region" description="Helical" evidence="1">
    <location>
        <begin position="896"/>
        <end position="921"/>
    </location>
</feature>
<feature type="transmembrane region" description="Helical" evidence="1">
    <location>
        <begin position="942"/>
        <end position="965"/>
    </location>
</feature>
<evidence type="ECO:0000313" key="3">
    <source>
        <dbReference type="Proteomes" id="UP000255087"/>
    </source>
</evidence>